<dbReference type="InterPro" id="IPR050706">
    <property type="entry name" value="Cyclic-di-GMP_PDE-like"/>
</dbReference>
<gene>
    <name evidence="3" type="ORF">AGRI_02583</name>
</gene>
<dbReference type="RefSeq" id="WP_008983462.1">
    <property type="nucleotide sequence ID" value="NZ_AKKU01000004.1"/>
</dbReference>
<dbReference type="Gene3D" id="3.20.20.450">
    <property type="entry name" value="EAL domain"/>
    <property type="match status" value="1"/>
</dbReference>
<dbReference type="Pfam" id="PF00990">
    <property type="entry name" value="GGDEF"/>
    <property type="match status" value="1"/>
</dbReference>
<sequence length="594" mass="65779">MAVAEVYCAELEKILKARALQPIFQPIVNLQDGSISGYEALIRGPSDSPLHSPLQLFKTAVACERLEQLEMLCRQLSIESFAAAQTDTKLFLNVNPLLLLTADHPSGLTKQMLRQAQVDPSRVVIEISEQYQVEDAELLVKAVQHYRQLGFLIAIDDLGSGFSGLKLWSELQPDIVKIDRYFISELDKDPTKRAFVRNIVSLAKAIGATIVAEGIETADELRLCRELGADLAQGYLLGRPQVTLKPALNNTAALLANLLPLEGVLDNVEQLLINVMPVTHNQSAAEVAERFQQEPKLQSLAVLQQGRAVGLICRSDLLALFAQPFGRALYEKKPIGKVMNAKPVIVDVHCSLDEVSQIVADDEHNAASWYFIICRNGQYLGLGSVRQLLKKISERKLQHARYANPLTLLPGNVPIYQRIDMLLQQQADFAVAYLDLNHFKPYNDFYGYSKGDMVLLMLAEVIQHQAANKHFIGHIGGDDFVLVSSPGECETLCQQILQRFATQISHYYRQEDLQQGGITTLSRSGEPCFYPLLTLAIGIAIPDPQLCRSHHDVAALTAAAKYEAKRVGGNAIFCSRRRGPELQLNKALARPSVA</sequence>
<reference evidence="3 4" key="1">
    <citation type="journal article" date="2012" name="J. Bacteriol.">
        <title>Genome Sequence of Pectin-Degrading Alishewanella agri, Isolated from Landfill Soil.</title>
        <authorList>
            <person name="Kim J."/>
            <person name="Jung J."/>
            <person name="Sung J.S."/>
            <person name="Chun J."/>
            <person name="Park W."/>
        </authorList>
    </citation>
    <scope>NUCLEOTIDE SEQUENCE [LARGE SCALE GENOMIC DNA]</scope>
    <source>
        <strain evidence="3 4">BL06</strain>
    </source>
</reference>
<dbReference type="SMART" id="SM00267">
    <property type="entry name" value="GGDEF"/>
    <property type="match status" value="1"/>
</dbReference>
<dbReference type="InterPro" id="IPR029787">
    <property type="entry name" value="Nucleotide_cyclase"/>
</dbReference>
<dbReference type="SUPFAM" id="SSF141868">
    <property type="entry name" value="EAL domain-like"/>
    <property type="match status" value="1"/>
</dbReference>
<feature type="domain" description="GGDEF" evidence="2">
    <location>
        <begin position="427"/>
        <end position="577"/>
    </location>
</feature>
<dbReference type="InterPro" id="IPR043128">
    <property type="entry name" value="Rev_trsase/Diguanyl_cyclase"/>
</dbReference>
<dbReference type="InterPro" id="IPR035919">
    <property type="entry name" value="EAL_sf"/>
</dbReference>
<dbReference type="CDD" id="cd01948">
    <property type="entry name" value="EAL"/>
    <property type="match status" value="1"/>
</dbReference>
<dbReference type="PROSITE" id="PS50887">
    <property type="entry name" value="GGDEF"/>
    <property type="match status" value="1"/>
</dbReference>
<keyword evidence="4" id="KW-1185">Reference proteome</keyword>
<dbReference type="SUPFAM" id="SSF54631">
    <property type="entry name" value="CBS-domain pair"/>
    <property type="match status" value="1"/>
</dbReference>
<dbReference type="Proteomes" id="UP000035062">
    <property type="component" value="Unassembled WGS sequence"/>
</dbReference>
<dbReference type="Pfam" id="PF00563">
    <property type="entry name" value="EAL"/>
    <property type="match status" value="1"/>
</dbReference>
<evidence type="ECO:0000313" key="4">
    <source>
        <dbReference type="Proteomes" id="UP000035062"/>
    </source>
</evidence>
<dbReference type="PANTHER" id="PTHR33121">
    <property type="entry name" value="CYCLIC DI-GMP PHOSPHODIESTERASE PDEF"/>
    <property type="match status" value="1"/>
</dbReference>
<dbReference type="AlphaFoldDB" id="I9P559"/>
<dbReference type="InterPro" id="IPR000644">
    <property type="entry name" value="CBS_dom"/>
</dbReference>
<dbReference type="Gene3D" id="3.10.580.10">
    <property type="entry name" value="CBS-domain"/>
    <property type="match status" value="1"/>
</dbReference>
<dbReference type="Gene3D" id="3.30.70.270">
    <property type="match status" value="1"/>
</dbReference>
<protein>
    <submittedName>
        <fullName evidence="3">Signal protein</fullName>
    </submittedName>
</protein>
<name>I9P559_9ALTE</name>
<dbReference type="eggNOG" id="COG2199">
    <property type="taxonomic scope" value="Bacteria"/>
</dbReference>
<dbReference type="GO" id="GO:0071111">
    <property type="term" value="F:cyclic-guanylate-specific phosphodiesterase activity"/>
    <property type="evidence" value="ECO:0007669"/>
    <property type="project" value="InterPro"/>
</dbReference>
<evidence type="ECO:0000313" key="3">
    <source>
        <dbReference type="EMBL" id="EIW90127.1"/>
    </source>
</evidence>
<dbReference type="SMART" id="SM00052">
    <property type="entry name" value="EAL"/>
    <property type="match status" value="1"/>
</dbReference>
<dbReference type="InterPro" id="IPR046342">
    <property type="entry name" value="CBS_dom_sf"/>
</dbReference>
<proteinExistence type="predicted"/>
<dbReference type="PANTHER" id="PTHR33121:SF76">
    <property type="entry name" value="SIGNALING PROTEIN"/>
    <property type="match status" value="1"/>
</dbReference>
<dbReference type="CDD" id="cd04598">
    <property type="entry name" value="CBS_pair_GGDEF_EAL"/>
    <property type="match status" value="1"/>
</dbReference>
<dbReference type="InterPro" id="IPR001633">
    <property type="entry name" value="EAL_dom"/>
</dbReference>
<dbReference type="EMBL" id="AKKU01000004">
    <property type="protein sequence ID" value="EIW90127.1"/>
    <property type="molecule type" value="Genomic_DNA"/>
</dbReference>
<dbReference type="eggNOG" id="COG2200">
    <property type="taxonomic scope" value="Bacteria"/>
</dbReference>
<dbReference type="STRING" id="1195246.AGRI_02583"/>
<accession>I9P559</accession>
<dbReference type="InterPro" id="IPR000160">
    <property type="entry name" value="GGDEF_dom"/>
</dbReference>
<comment type="caution">
    <text evidence="3">The sequence shown here is derived from an EMBL/GenBank/DDBJ whole genome shotgun (WGS) entry which is preliminary data.</text>
</comment>
<dbReference type="CDD" id="cd01949">
    <property type="entry name" value="GGDEF"/>
    <property type="match status" value="1"/>
</dbReference>
<organism evidence="3 4">
    <name type="scientific">Alishewanella agri BL06</name>
    <dbReference type="NCBI Taxonomy" id="1195246"/>
    <lineage>
        <taxon>Bacteria</taxon>
        <taxon>Pseudomonadati</taxon>
        <taxon>Pseudomonadota</taxon>
        <taxon>Gammaproteobacteria</taxon>
        <taxon>Alteromonadales</taxon>
        <taxon>Alteromonadaceae</taxon>
        <taxon>Alishewanella</taxon>
    </lineage>
</organism>
<evidence type="ECO:0000259" key="2">
    <source>
        <dbReference type="PROSITE" id="PS50887"/>
    </source>
</evidence>
<dbReference type="SUPFAM" id="SSF55073">
    <property type="entry name" value="Nucleotide cyclase"/>
    <property type="match status" value="1"/>
</dbReference>
<evidence type="ECO:0000259" key="1">
    <source>
        <dbReference type="PROSITE" id="PS50883"/>
    </source>
</evidence>
<feature type="domain" description="EAL" evidence="1">
    <location>
        <begin position="4"/>
        <end position="254"/>
    </location>
</feature>
<dbReference type="NCBIfam" id="TIGR00254">
    <property type="entry name" value="GGDEF"/>
    <property type="match status" value="1"/>
</dbReference>
<dbReference type="PATRIC" id="fig|1195246.3.peg.504"/>
<dbReference type="PROSITE" id="PS50883">
    <property type="entry name" value="EAL"/>
    <property type="match status" value="1"/>
</dbReference>
<dbReference type="Pfam" id="PF00571">
    <property type="entry name" value="CBS"/>
    <property type="match status" value="1"/>
</dbReference>